<keyword evidence="1" id="KW-0472">Membrane</keyword>
<sequence length="571" mass="62601">MIETIKSYLVSLGFAVDKSSYQNATKAIGDTGKTIAGFAGRTIKHFASAAAAIASFVVAANVGIAKFIGELAKADLENEKLARQMWTSKDNAAAFNNSLKALGATLDDLYLSPELMRNFQQLNREAQSLQVPEEFGEQMKLIRSVQFEFARMKLGATYALQWIGYYFIKYMETPIRSIKATLSEMNDVIFKEMPSWTKVIAQVMSWFSRMGVAAFRTIKDVIRLFAQLGKAIPDNVKIIGAAVAGLAVILSTGPIGIFVAALIGVLLLLDDFYGYIDGKDAALGPVWQKLIDFFQMLNGEGITESIKERFKGAMEGLSVGIDKAKEGVKQFYKDLVDKGAIDNYKETMSNVGDILSEAFSGTKRWLNELYDKMEDKGVIEGLRKSVTDVITSVSELDKNMTGFIKNALELESVRTILGGIGTFLQDVIIVSLRVISDLLEAISGYIDHISAMFGGTLGEKLQAEGKDAAERLEPKNQGKSVWGKLGTAFKSMFTGYFTGDTTFADYGKITAGRLFGTPSYVNPTTQNTTTQNVELNQTNHFYGTDPKATAEAVDSKFNALYNSRNRSGVIQ</sequence>
<dbReference type="OrthoDB" id="1899649at2"/>
<keyword evidence="1" id="KW-0812">Transmembrane</keyword>
<feature type="transmembrane region" description="Helical" evidence="1">
    <location>
        <begin position="238"/>
        <end position="269"/>
    </location>
</feature>
<dbReference type="AlphaFoldDB" id="A0A3B0BRM9"/>
<organism evidence="2 3">
    <name type="scientific">Paenibacillus ginsengarvi</name>
    <dbReference type="NCBI Taxonomy" id="400777"/>
    <lineage>
        <taxon>Bacteria</taxon>
        <taxon>Bacillati</taxon>
        <taxon>Bacillota</taxon>
        <taxon>Bacilli</taxon>
        <taxon>Bacillales</taxon>
        <taxon>Paenibacillaceae</taxon>
        <taxon>Paenibacillus</taxon>
    </lineage>
</organism>
<evidence type="ECO:0000313" key="2">
    <source>
        <dbReference type="EMBL" id="RKN74998.1"/>
    </source>
</evidence>
<name>A0A3B0BRM9_9BACL</name>
<evidence type="ECO:0000256" key="1">
    <source>
        <dbReference type="SAM" id="Phobius"/>
    </source>
</evidence>
<accession>A0A3B0BRM9</accession>
<keyword evidence="3" id="KW-1185">Reference proteome</keyword>
<gene>
    <name evidence="2" type="ORF">D7M11_26030</name>
</gene>
<keyword evidence="1" id="KW-1133">Transmembrane helix</keyword>
<comment type="caution">
    <text evidence="2">The sequence shown here is derived from an EMBL/GenBank/DDBJ whole genome shotgun (WGS) entry which is preliminary data.</text>
</comment>
<reference evidence="2 3" key="1">
    <citation type="journal article" date="2007" name="Int. J. Syst. Evol. Microbiol.">
        <title>Paenibacillus ginsengarvi sp. nov., isolated from soil from ginseng cultivation.</title>
        <authorList>
            <person name="Yoon M.H."/>
            <person name="Ten L.N."/>
            <person name="Im W.T."/>
        </authorList>
    </citation>
    <scope>NUCLEOTIDE SEQUENCE [LARGE SCALE GENOMIC DNA]</scope>
    <source>
        <strain evidence="2 3">KCTC 13059</strain>
    </source>
</reference>
<dbReference type="EMBL" id="RBAH01000023">
    <property type="protein sequence ID" value="RKN74998.1"/>
    <property type="molecule type" value="Genomic_DNA"/>
</dbReference>
<proteinExistence type="predicted"/>
<evidence type="ECO:0000313" key="3">
    <source>
        <dbReference type="Proteomes" id="UP000282311"/>
    </source>
</evidence>
<protein>
    <submittedName>
        <fullName evidence="2">Uncharacterized protein</fullName>
    </submittedName>
</protein>
<dbReference type="RefSeq" id="WP_120750194.1">
    <property type="nucleotide sequence ID" value="NZ_RBAH01000023.1"/>
</dbReference>
<dbReference type="Proteomes" id="UP000282311">
    <property type="component" value="Unassembled WGS sequence"/>
</dbReference>